<evidence type="ECO:0000313" key="2">
    <source>
        <dbReference type="Proteomes" id="UP000572984"/>
    </source>
</evidence>
<dbReference type="Proteomes" id="UP000572984">
    <property type="component" value="Unassembled WGS sequence"/>
</dbReference>
<dbReference type="EMBL" id="JACDXJ010000002">
    <property type="protein sequence ID" value="MBA1159061.1"/>
    <property type="molecule type" value="Genomic_DNA"/>
</dbReference>
<gene>
    <name evidence="1" type="ORF">H0S73_23500</name>
</gene>
<protein>
    <submittedName>
        <fullName evidence="1">Uncharacterized protein</fullName>
    </submittedName>
</protein>
<accession>A0A838BUG2</accession>
<sequence length="122" mass="13649">MIRASCHTADNALALEFDATPWFREANALSILHLAEKGWSSVWVADALEARPGYEGLHRLIDYAATRLRDESLEDPTWAAIECVVSQPDATQWLGENRPEIALLLQRRQADPGSRSTHPADR</sequence>
<evidence type="ECO:0000313" key="1">
    <source>
        <dbReference type="EMBL" id="MBA1159061.1"/>
    </source>
</evidence>
<dbReference type="RefSeq" id="WP_181054636.1">
    <property type="nucleotide sequence ID" value="NZ_JACDXJ010000002.1"/>
</dbReference>
<comment type="caution">
    <text evidence="1">The sequence shown here is derived from an EMBL/GenBank/DDBJ whole genome shotgun (WGS) entry which is preliminary data.</text>
</comment>
<proteinExistence type="predicted"/>
<name>A0A838BUG2_9HYPH</name>
<organism evidence="1 2">
    <name type="scientific">Microvirga mediterraneensis</name>
    <dbReference type="NCBI Taxonomy" id="2754695"/>
    <lineage>
        <taxon>Bacteria</taxon>
        <taxon>Pseudomonadati</taxon>
        <taxon>Pseudomonadota</taxon>
        <taxon>Alphaproteobacteria</taxon>
        <taxon>Hyphomicrobiales</taxon>
        <taxon>Methylobacteriaceae</taxon>
        <taxon>Microvirga</taxon>
    </lineage>
</organism>
<keyword evidence="2" id="KW-1185">Reference proteome</keyword>
<dbReference type="AlphaFoldDB" id="A0A838BUG2"/>
<reference evidence="1 2" key="1">
    <citation type="submission" date="2020-07" db="EMBL/GenBank/DDBJ databases">
        <title>Draft genome and description of Microvirga mediterraneensis Marseille-Q2068 sp. nov.</title>
        <authorList>
            <person name="Boxberger M."/>
        </authorList>
    </citation>
    <scope>NUCLEOTIDE SEQUENCE [LARGE SCALE GENOMIC DNA]</scope>
    <source>
        <strain evidence="1 2">Marseille-Q2068</strain>
    </source>
</reference>